<name>K2GWU6_9BACT</name>
<sequence>MKDSIWEPESTIKLSEWSDIKSEALKSEVKQYVLYLAWSDFDDEDRSVTFNEEYYRAFLMLKKTWNLHVKIPIDFWEWLVQYEVKSFFLAN</sequence>
<gene>
    <name evidence="1" type="ORF">ACD_3C00143G0002</name>
</gene>
<dbReference type="EMBL" id="AMFJ01000417">
    <property type="protein sequence ID" value="EKE27840.1"/>
    <property type="molecule type" value="Genomic_DNA"/>
</dbReference>
<proteinExistence type="predicted"/>
<comment type="caution">
    <text evidence="1">The sequence shown here is derived from an EMBL/GenBank/DDBJ whole genome shotgun (WGS) entry which is preliminary data.</text>
</comment>
<evidence type="ECO:0000313" key="1">
    <source>
        <dbReference type="EMBL" id="EKE27840.1"/>
    </source>
</evidence>
<dbReference type="AlphaFoldDB" id="K2GWU6"/>
<organism evidence="1">
    <name type="scientific">uncultured bacterium</name>
    <name type="common">gcode 4</name>
    <dbReference type="NCBI Taxonomy" id="1234023"/>
    <lineage>
        <taxon>Bacteria</taxon>
        <taxon>environmental samples</taxon>
    </lineage>
</organism>
<protein>
    <submittedName>
        <fullName evidence="1">Uncharacterized protein</fullName>
    </submittedName>
</protein>
<accession>K2GWU6</accession>
<reference evidence="1" key="1">
    <citation type="journal article" date="2012" name="Science">
        <title>Fermentation, hydrogen, and sulfur metabolism in multiple uncultivated bacterial phyla.</title>
        <authorList>
            <person name="Wrighton K.C."/>
            <person name="Thomas B.C."/>
            <person name="Sharon I."/>
            <person name="Miller C.S."/>
            <person name="Castelle C.J."/>
            <person name="VerBerkmoes N.C."/>
            <person name="Wilkins M.J."/>
            <person name="Hettich R.L."/>
            <person name="Lipton M.S."/>
            <person name="Williams K.H."/>
            <person name="Long P.E."/>
            <person name="Banfield J.F."/>
        </authorList>
    </citation>
    <scope>NUCLEOTIDE SEQUENCE [LARGE SCALE GENOMIC DNA]</scope>
</reference>